<evidence type="ECO:0000256" key="2">
    <source>
        <dbReference type="ARBA" id="ARBA00023015"/>
    </source>
</evidence>
<keyword evidence="2" id="KW-0805">Transcription regulation</keyword>
<dbReference type="Gene3D" id="3.40.190.290">
    <property type="match status" value="1"/>
</dbReference>
<dbReference type="EMBL" id="PHGZ01000020">
    <property type="protein sequence ID" value="PJG82486.1"/>
    <property type="molecule type" value="Genomic_DNA"/>
</dbReference>
<dbReference type="GO" id="GO:0005829">
    <property type="term" value="C:cytosol"/>
    <property type="evidence" value="ECO:0007669"/>
    <property type="project" value="TreeGrafter"/>
</dbReference>
<dbReference type="Gene3D" id="1.10.10.10">
    <property type="entry name" value="Winged helix-like DNA-binding domain superfamily/Winged helix DNA-binding domain"/>
    <property type="match status" value="1"/>
</dbReference>
<dbReference type="InterPro" id="IPR036388">
    <property type="entry name" value="WH-like_DNA-bd_sf"/>
</dbReference>
<dbReference type="InterPro" id="IPR000847">
    <property type="entry name" value="LysR_HTH_N"/>
</dbReference>
<evidence type="ECO:0000256" key="3">
    <source>
        <dbReference type="ARBA" id="ARBA00023125"/>
    </source>
</evidence>
<dbReference type="RefSeq" id="WP_100297198.1">
    <property type="nucleotide sequence ID" value="NZ_PHGZ01000020.1"/>
</dbReference>
<sequence>MDIKSLRYFLALAKTGSISGAAEYLHLTQPTLSRQLADLEYQLDTQLFIRGSRRITLTEDGEKLRHRAEEILALVSKTEQEFKPSSEAVSGEIYIGCGETVVMRHLIYLLHQFQQDYPQVKVHIISADGNDVLEKLEQGLLDFGVLLMESAYISAYESLTLPEKDVWGVLMRKDNPLAQKESISPQDLRDIPLISSWQNQVGDFLSQWLKYDYSELNIVATYNLIFNATLMVEQGIGVALGLDNLANTSEESKLTFRPFEPILSVESHIAWKKYRPLSKAAELFLNRVRDRLK</sequence>
<dbReference type="PROSITE" id="PS50931">
    <property type="entry name" value="HTH_LYSR"/>
    <property type="match status" value="1"/>
</dbReference>
<comment type="caution">
    <text evidence="6">The sequence shown here is derived from an EMBL/GenBank/DDBJ whole genome shotgun (WGS) entry which is preliminary data.</text>
</comment>
<evidence type="ECO:0000313" key="7">
    <source>
        <dbReference type="Proteomes" id="UP000230282"/>
    </source>
</evidence>
<accession>A0A2M8RUB6</accession>
<name>A0A2M8RUB6_9PAST</name>
<dbReference type="InterPro" id="IPR005119">
    <property type="entry name" value="LysR_subst-bd"/>
</dbReference>
<dbReference type="FunFam" id="1.10.10.10:FF:000001">
    <property type="entry name" value="LysR family transcriptional regulator"/>
    <property type="match status" value="1"/>
</dbReference>
<dbReference type="Pfam" id="PF00126">
    <property type="entry name" value="HTH_1"/>
    <property type="match status" value="1"/>
</dbReference>
<protein>
    <submittedName>
        <fullName evidence="6">LysR family transcriptional regulator</fullName>
    </submittedName>
</protein>
<dbReference type="Pfam" id="PF03466">
    <property type="entry name" value="LysR_substrate"/>
    <property type="match status" value="1"/>
</dbReference>
<evidence type="ECO:0000259" key="5">
    <source>
        <dbReference type="PROSITE" id="PS50931"/>
    </source>
</evidence>
<evidence type="ECO:0000256" key="1">
    <source>
        <dbReference type="ARBA" id="ARBA00009437"/>
    </source>
</evidence>
<gene>
    <name evidence="6" type="ORF">CVP04_09135</name>
</gene>
<dbReference type="GO" id="GO:0003700">
    <property type="term" value="F:DNA-binding transcription factor activity"/>
    <property type="evidence" value="ECO:0007669"/>
    <property type="project" value="InterPro"/>
</dbReference>
<comment type="similarity">
    <text evidence="1">Belongs to the LysR transcriptional regulatory family.</text>
</comment>
<dbReference type="PANTHER" id="PTHR30419:SF8">
    <property type="entry name" value="NITROGEN ASSIMILATION TRANSCRIPTIONAL ACTIVATOR-RELATED"/>
    <property type="match status" value="1"/>
</dbReference>
<reference evidence="6 7" key="1">
    <citation type="submission" date="2017-11" db="EMBL/GenBank/DDBJ databases">
        <title>Reclassification of Bisgaard taxon 5 as Caviibacterium pharyngocola gen. nov., sp. nov.</title>
        <authorList>
            <person name="Christensen H."/>
        </authorList>
    </citation>
    <scope>NUCLEOTIDE SEQUENCE [LARGE SCALE GENOMIC DNA]</scope>
    <source>
        <strain evidence="6 7">7_3</strain>
    </source>
</reference>
<dbReference type="SUPFAM" id="SSF53850">
    <property type="entry name" value="Periplasmic binding protein-like II"/>
    <property type="match status" value="1"/>
</dbReference>
<dbReference type="SUPFAM" id="SSF46785">
    <property type="entry name" value="Winged helix' DNA-binding domain"/>
    <property type="match status" value="1"/>
</dbReference>
<keyword evidence="7" id="KW-1185">Reference proteome</keyword>
<dbReference type="OrthoDB" id="8479357at2"/>
<organism evidence="6 7">
    <name type="scientific">Caviibacterium pharyngocola</name>
    <dbReference type="NCBI Taxonomy" id="28159"/>
    <lineage>
        <taxon>Bacteria</taxon>
        <taxon>Pseudomonadati</taxon>
        <taxon>Pseudomonadota</taxon>
        <taxon>Gammaproteobacteria</taxon>
        <taxon>Pasteurellales</taxon>
        <taxon>Pasteurellaceae</taxon>
        <taxon>Caviibacterium</taxon>
    </lineage>
</organism>
<dbReference type="CDD" id="cd05466">
    <property type="entry name" value="PBP2_LTTR_substrate"/>
    <property type="match status" value="1"/>
</dbReference>
<evidence type="ECO:0000256" key="4">
    <source>
        <dbReference type="ARBA" id="ARBA00023163"/>
    </source>
</evidence>
<dbReference type="InterPro" id="IPR036390">
    <property type="entry name" value="WH_DNA-bd_sf"/>
</dbReference>
<dbReference type="InterPro" id="IPR050950">
    <property type="entry name" value="HTH-type_LysR_regulators"/>
</dbReference>
<dbReference type="PRINTS" id="PR00039">
    <property type="entry name" value="HTHLYSR"/>
</dbReference>
<dbReference type="AlphaFoldDB" id="A0A2M8RUB6"/>
<dbReference type="GO" id="GO:0003677">
    <property type="term" value="F:DNA binding"/>
    <property type="evidence" value="ECO:0007669"/>
    <property type="project" value="UniProtKB-KW"/>
</dbReference>
<evidence type="ECO:0000313" key="6">
    <source>
        <dbReference type="EMBL" id="PJG82486.1"/>
    </source>
</evidence>
<dbReference type="Proteomes" id="UP000230282">
    <property type="component" value="Unassembled WGS sequence"/>
</dbReference>
<keyword evidence="3" id="KW-0238">DNA-binding</keyword>
<keyword evidence="4" id="KW-0804">Transcription</keyword>
<feature type="domain" description="HTH lysR-type" evidence="5">
    <location>
        <begin position="1"/>
        <end position="58"/>
    </location>
</feature>
<dbReference type="PANTHER" id="PTHR30419">
    <property type="entry name" value="HTH-TYPE TRANSCRIPTIONAL REGULATOR YBHD"/>
    <property type="match status" value="1"/>
</dbReference>
<proteinExistence type="inferred from homology"/>